<feature type="compositionally biased region" description="Polar residues" evidence="9">
    <location>
        <begin position="232"/>
        <end position="251"/>
    </location>
</feature>
<protein>
    <recommendedName>
        <fullName evidence="11">Cation-transporting P-type ATPase N-terminal domain-containing protein</fullName>
    </recommendedName>
</protein>
<evidence type="ECO:0000256" key="3">
    <source>
        <dbReference type="ARBA" id="ARBA00022692"/>
    </source>
</evidence>
<dbReference type="PANTHER" id="PTHR43294">
    <property type="entry name" value="SODIUM/POTASSIUM-TRANSPORTING ATPASE SUBUNIT ALPHA"/>
    <property type="match status" value="1"/>
</dbReference>
<dbReference type="InterPro" id="IPR023214">
    <property type="entry name" value="HAD_sf"/>
</dbReference>
<keyword evidence="6" id="KW-1278">Translocase</keyword>
<dbReference type="InterPro" id="IPR018303">
    <property type="entry name" value="ATPase_P-typ_P_site"/>
</dbReference>
<feature type="transmembrane region" description="Helical" evidence="10">
    <location>
        <begin position="112"/>
        <end position="135"/>
    </location>
</feature>
<feature type="transmembrane region" description="Helical" evidence="10">
    <location>
        <begin position="1034"/>
        <end position="1055"/>
    </location>
</feature>
<dbReference type="FunFam" id="3.40.1110.10:FF:000061">
    <property type="entry name" value="Potassium-transporting ATPase alpha chain 1"/>
    <property type="match status" value="1"/>
</dbReference>
<dbReference type="Pfam" id="PF00122">
    <property type="entry name" value="E1-E2_ATPase"/>
    <property type="match status" value="1"/>
</dbReference>
<dbReference type="GO" id="GO:0005886">
    <property type="term" value="C:plasma membrane"/>
    <property type="evidence" value="ECO:0007669"/>
    <property type="project" value="UniProtKB-SubCell"/>
</dbReference>
<dbReference type="Gene3D" id="3.40.50.1000">
    <property type="entry name" value="HAD superfamily/HAD-like"/>
    <property type="match status" value="1"/>
</dbReference>
<organism evidence="12 13">
    <name type="scientific">Apophysomyces ossiformis</name>
    <dbReference type="NCBI Taxonomy" id="679940"/>
    <lineage>
        <taxon>Eukaryota</taxon>
        <taxon>Fungi</taxon>
        <taxon>Fungi incertae sedis</taxon>
        <taxon>Mucoromycota</taxon>
        <taxon>Mucoromycotina</taxon>
        <taxon>Mucoromycetes</taxon>
        <taxon>Mucorales</taxon>
        <taxon>Mucorineae</taxon>
        <taxon>Mucoraceae</taxon>
        <taxon>Apophysomyces</taxon>
    </lineage>
</organism>
<dbReference type="GO" id="GO:0030007">
    <property type="term" value="P:intracellular potassium ion homeostasis"/>
    <property type="evidence" value="ECO:0007669"/>
    <property type="project" value="TreeGrafter"/>
</dbReference>
<dbReference type="SUPFAM" id="SSF81653">
    <property type="entry name" value="Calcium ATPase, transduction domain A"/>
    <property type="match status" value="1"/>
</dbReference>
<dbReference type="Pfam" id="PF13246">
    <property type="entry name" value="Cation_ATPase"/>
    <property type="match status" value="1"/>
</dbReference>
<gene>
    <name evidence="12" type="ORF">EC973_006703</name>
</gene>
<dbReference type="SUPFAM" id="SSF81660">
    <property type="entry name" value="Metal cation-transporting ATPase, ATP-binding domain N"/>
    <property type="match status" value="1"/>
</dbReference>
<dbReference type="EMBL" id="JABAYA010000044">
    <property type="protein sequence ID" value="KAF7728066.1"/>
    <property type="molecule type" value="Genomic_DNA"/>
</dbReference>
<feature type="transmembrane region" description="Helical" evidence="10">
    <location>
        <begin position="147"/>
        <end position="165"/>
    </location>
</feature>
<dbReference type="SMART" id="SM00831">
    <property type="entry name" value="Cation_ATPase_N"/>
    <property type="match status" value="1"/>
</dbReference>
<keyword evidence="3 10" id="KW-0812">Transmembrane</keyword>
<evidence type="ECO:0000256" key="8">
    <source>
        <dbReference type="ARBA" id="ARBA00023136"/>
    </source>
</evidence>
<feature type="region of interest" description="Disordered" evidence="9">
    <location>
        <begin position="26"/>
        <end position="46"/>
    </location>
</feature>
<dbReference type="InterPro" id="IPR044492">
    <property type="entry name" value="P_typ_ATPase_HD_dom"/>
</dbReference>
<dbReference type="PRINTS" id="PR00121">
    <property type="entry name" value="NAKATPASE"/>
</dbReference>
<dbReference type="GO" id="GO:0006883">
    <property type="term" value="P:intracellular sodium ion homeostasis"/>
    <property type="evidence" value="ECO:0007669"/>
    <property type="project" value="TreeGrafter"/>
</dbReference>
<feature type="domain" description="Cation-transporting P-type ATPase N-terminal" evidence="11">
    <location>
        <begin position="55"/>
        <end position="136"/>
    </location>
</feature>
<dbReference type="InterPro" id="IPR036412">
    <property type="entry name" value="HAD-like_sf"/>
</dbReference>
<dbReference type="NCBIfam" id="TIGR01494">
    <property type="entry name" value="ATPase_P-type"/>
    <property type="match status" value="2"/>
</dbReference>
<dbReference type="PROSITE" id="PS00154">
    <property type="entry name" value="ATPASE_E1_E2"/>
    <property type="match status" value="1"/>
</dbReference>
<keyword evidence="13" id="KW-1185">Reference proteome</keyword>
<dbReference type="InterPro" id="IPR008250">
    <property type="entry name" value="ATPase_P-typ_transduc_dom_A_sf"/>
</dbReference>
<dbReference type="GO" id="GO:1902600">
    <property type="term" value="P:proton transmembrane transport"/>
    <property type="evidence" value="ECO:0007669"/>
    <property type="project" value="TreeGrafter"/>
</dbReference>
<dbReference type="Gene3D" id="3.40.1110.10">
    <property type="entry name" value="Calcium-transporting ATPase, cytoplasmic domain N"/>
    <property type="match status" value="1"/>
</dbReference>
<evidence type="ECO:0000313" key="13">
    <source>
        <dbReference type="Proteomes" id="UP000605846"/>
    </source>
</evidence>
<dbReference type="InterPro" id="IPR023299">
    <property type="entry name" value="ATPase_P-typ_cyto_dom_N"/>
</dbReference>
<dbReference type="FunFam" id="3.40.50.1000:FF:000083">
    <property type="entry name" value="Sodium/potassium-transporting ATPase subunit alpha"/>
    <property type="match status" value="1"/>
</dbReference>
<evidence type="ECO:0000256" key="5">
    <source>
        <dbReference type="ARBA" id="ARBA00022840"/>
    </source>
</evidence>
<proteinExistence type="predicted"/>
<evidence type="ECO:0000256" key="10">
    <source>
        <dbReference type="SAM" id="Phobius"/>
    </source>
</evidence>
<evidence type="ECO:0000256" key="7">
    <source>
        <dbReference type="ARBA" id="ARBA00022989"/>
    </source>
</evidence>
<dbReference type="GO" id="GO:0005391">
    <property type="term" value="F:P-type sodium:potassium-exchanging transporter activity"/>
    <property type="evidence" value="ECO:0007669"/>
    <property type="project" value="TreeGrafter"/>
</dbReference>
<dbReference type="Gene3D" id="2.70.150.10">
    <property type="entry name" value="Calcium-transporting ATPase, cytoplasmic transduction domain A"/>
    <property type="match status" value="1"/>
</dbReference>
<dbReference type="SUPFAM" id="SSF56784">
    <property type="entry name" value="HAD-like"/>
    <property type="match status" value="1"/>
</dbReference>
<dbReference type="SFLD" id="SFLDF00027">
    <property type="entry name" value="p-type_atpase"/>
    <property type="match status" value="1"/>
</dbReference>
<feature type="compositionally biased region" description="Polar residues" evidence="9">
    <location>
        <begin position="27"/>
        <end position="41"/>
    </location>
</feature>
<keyword evidence="4" id="KW-0547">Nucleotide-binding</keyword>
<evidence type="ECO:0000313" key="12">
    <source>
        <dbReference type="EMBL" id="KAF7728066.1"/>
    </source>
</evidence>
<dbReference type="InterPro" id="IPR050510">
    <property type="entry name" value="Cation_transp_ATPase_P-type"/>
</dbReference>
<comment type="subcellular location">
    <subcellularLocation>
        <location evidence="1">Cell membrane</location>
        <topology evidence="1">Multi-pass membrane protein</topology>
    </subcellularLocation>
</comment>
<dbReference type="InterPro" id="IPR001757">
    <property type="entry name" value="P_typ_ATPase"/>
</dbReference>
<feature type="transmembrane region" description="Helical" evidence="10">
    <location>
        <begin position="307"/>
        <end position="328"/>
    </location>
</feature>
<comment type="caution">
    <text evidence="12">The sequence shown here is derived from an EMBL/GenBank/DDBJ whole genome shotgun (WGS) entry which is preliminary data.</text>
</comment>
<dbReference type="SUPFAM" id="SSF81665">
    <property type="entry name" value="Calcium ATPase, transmembrane domain M"/>
    <property type="match status" value="2"/>
</dbReference>
<accession>A0A8H7BQB4</accession>
<feature type="transmembrane region" description="Helical" evidence="10">
    <location>
        <begin position="340"/>
        <end position="364"/>
    </location>
</feature>
<dbReference type="GO" id="GO:1990573">
    <property type="term" value="P:potassium ion import across plasma membrane"/>
    <property type="evidence" value="ECO:0007669"/>
    <property type="project" value="TreeGrafter"/>
</dbReference>
<evidence type="ECO:0000256" key="4">
    <source>
        <dbReference type="ARBA" id="ARBA00022741"/>
    </source>
</evidence>
<dbReference type="PANTHER" id="PTHR43294:SF21">
    <property type="entry name" value="CATION TRANSPORTING ATPASE"/>
    <property type="match status" value="1"/>
</dbReference>
<feature type="transmembrane region" description="Helical" evidence="10">
    <location>
        <begin position="924"/>
        <end position="945"/>
    </location>
</feature>
<dbReference type="PRINTS" id="PR00119">
    <property type="entry name" value="CATATPASE"/>
</dbReference>
<dbReference type="SFLD" id="SFLDG00002">
    <property type="entry name" value="C1.7:_P-type_atpase_like"/>
    <property type="match status" value="1"/>
</dbReference>
<evidence type="ECO:0000256" key="1">
    <source>
        <dbReference type="ARBA" id="ARBA00004651"/>
    </source>
</evidence>
<dbReference type="Pfam" id="PF00689">
    <property type="entry name" value="Cation_ATPase_C"/>
    <property type="match status" value="1"/>
</dbReference>
<evidence type="ECO:0000256" key="6">
    <source>
        <dbReference type="ARBA" id="ARBA00022967"/>
    </source>
</evidence>
<evidence type="ECO:0000256" key="2">
    <source>
        <dbReference type="ARBA" id="ARBA00022475"/>
    </source>
</evidence>
<dbReference type="GO" id="GO:0016887">
    <property type="term" value="F:ATP hydrolysis activity"/>
    <property type="evidence" value="ECO:0007669"/>
    <property type="project" value="InterPro"/>
</dbReference>
<dbReference type="InterPro" id="IPR006068">
    <property type="entry name" value="ATPase_P-typ_cation-transptr_C"/>
</dbReference>
<keyword evidence="8 10" id="KW-0472">Membrane</keyword>
<feature type="region of interest" description="Disordered" evidence="9">
    <location>
        <begin position="232"/>
        <end position="252"/>
    </location>
</feature>
<dbReference type="SFLD" id="SFLDS00003">
    <property type="entry name" value="Haloacid_Dehalogenase"/>
    <property type="match status" value="1"/>
</dbReference>
<name>A0A8H7BQB4_9FUNG</name>
<keyword evidence="2" id="KW-1003">Cell membrane</keyword>
<keyword evidence="7 10" id="KW-1133">Transmembrane helix</keyword>
<reference evidence="12" key="1">
    <citation type="submission" date="2020-01" db="EMBL/GenBank/DDBJ databases">
        <title>Genome Sequencing of Three Apophysomyces-Like Fungal Strains Confirms a Novel Fungal Genus in the Mucoromycota with divergent Burkholderia-like Endosymbiotic Bacteria.</title>
        <authorList>
            <person name="Stajich J.E."/>
            <person name="Macias A.M."/>
            <person name="Carter-House D."/>
            <person name="Lovett B."/>
            <person name="Kasson L.R."/>
            <person name="Berry K."/>
            <person name="Grigoriev I."/>
            <person name="Chang Y."/>
            <person name="Spatafora J."/>
            <person name="Kasson M.T."/>
        </authorList>
    </citation>
    <scope>NUCLEOTIDE SEQUENCE</scope>
    <source>
        <strain evidence="12">NRRL A-21654</strain>
    </source>
</reference>
<feature type="transmembrane region" description="Helical" evidence="10">
    <location>
        <begin position="1067"/>
        <end position="1089"/>
    </location>
</feature>
<evidence type="ECO:0000259" key="11">
    <source>
        <dbReference type="SMART" id="SM00831"/>
    </source>
</evidence>
<evidence type="ECO:0000256" key="9">
    <source>
        <dbReference type="SAM" id="MobiDB-lite"/>
    </source>
</evidence>
<dbReference type="InterPro" id="IPR023298">
    <property type="entry name" value="ATPase_P-typ_TM_dom_sf"/>
</dbReference>
<dbReference type="InterPro" id="IPR059000">
    <property type="entry name" value="ATPase_P-type_domA"/>
</dbReference>
<dbReference type="Proteomes" id="UP000605846">
    <property type="component" value="Unassembled WGS sequence"/>
</dbReference>
<dbReference type="GO" id="GO:0005524">
    <property type="term" value="F:ATP binding"/>
    <property type="evidence" value="ECO:0007669"/>
    <property type="project" value="UniProtKB-KW"/>
</dbReference>
<dbReference type="InterPro" id="IPR004014">
    <property type="entry name" value="ATPase_P-typ_cation-transptr_N"/>
</dbReference>
<keyword evidence="5" id="KW-0067">ATP-binding</keyword>
<sequence>MEKKTWQDEEAKIQFVKVIKPERTRTVHTVDTQRRPSVSTSRRFEKKEKKSVDITEHLLTPEECSQQYQTEIDLAKPAQSRGLTTERAQQILATVGRNVLSPPKRRHPILKYLDALSQLFNLLLMLAGVLDYILLGIDFTANFQNTYLGAILIGVALLNAFIEFYQEHKSQAMLDSFLKMIPSKAMAFRDGTLKQLDASELVPGDVIFFRMGDKMPADVQIFAASDLKVDNSSLTGESDPQERGASNSQKNPFEAENIAFNGTLVVSGEGYGIVIRTGDKTVLGQIAGLTANEVKNQSPLSREISTFVKIIATIAFTTAIIFFGIGFPVNHNNVSLTLNFAISVFVAWVPEGLPATVTILLTIAAKRMAQRNVLVKDLQGVETLGAITLLATDKTGTLTRNQMTVTYVWSCLKMHNTLEKQNLSGNVRDLPGVKEIMHVSSLNSRAKFDRTDVPVSQRQVLGDATETGLVRFAAEHLGSDEFDSLPNQYPKVFEIPFNSENKWAMTIHTKRHAEGSLTLYLKGAPERVLKICSTILTEDGVTELTEKHKEAFQETYAHMAGQGHRVLAFAQLLLPESEYPADFVFDKAAGNYPMSNLTFVGLASLEDPPKHGVREAIGKCRVAGIKVMMVTGDHPLTAEAIGRKINLMLGDTKEMVAKRTGRPVEEIQEHEYNAVVVHGDQIDELTDQDWDNVLMKDEVIFARTTPAQKLTIVKRAQSMRHIVGVTGDGVNDAPALKKADLGIAMNISGSDVSKDAAAMIILDDNFASIVHGIEEGRLIFSNLKKSIKYTITHSMPEVIPNLLYIIVPLPLPLNAMLILVIDLGFELFAALSFAWDKPETMGSLMKVEPRKPVTPDSIDRYRRQVLRQERYLKFDADGEEIKPGLFRRIYNNVHPLITREYWAEKFQKSEDEVLVDLPLLSWAYLEFGILEAIGSMTAYFVVLWYNGVTPWDATQLQAGAGAPTNYLQNGPIYAQPYVTAAGLTLDAEAQRRAHTQAQSIVYWSIMMMQMFNMFACKTNITMPLGRYMFSNKMTFAGIFGGVALGTLIVYCPPFNIPFATEYHLLPLWWLIPFGFGFVLIFYACIRVLVLRHFWPLAWTEEIPGLRMHPTIRTVFSRASEDKARQMV</sequence>
<dbReference type="Pfam" id="PF00690">
    <property type="entry name" value="Cation_ATPase_N"/>
    <property type="match status" value="1"/>
</dbReference>
<dbReference type="AlphaFoldDB" id="A0A8H7BQB4"/>
<dbReference type="GO" id="GO:0036376">
    <property type="term" value="P:sodium ion export across plasma membrane"/>
    <property type="evidence" value="ECO:0007669"/>
    <property type="project" value="TreeGrafter"/>
</dbReference>
<dbReference type="Gene3D" id="1.20.1110.10">
    <property type="entry name" value="Calcium-transporting ATPase, transmembrane domain"/>
    <property type="match status" value="2"/>
</dbReference>
<dbReference type="OrthoDB" id="158672at2759"/>